<dbReference type="RefSeq" id="WP_076569660.1">
    <property type="nucleotide sequence ID" value="NZ_FTOK01000002.1"/>
</dbReference>
<dbReference type="Proteomes" id="UP000199777">
    <property type="component" value="Unassembled WGS sequence"/>
</dbReference>
<dbReference type="InterPro" id="IPR025272">
    <property type="entry name" value="SocA_Panacea"/>
</dbReference>
<dbReference type="Pfam" id="PF13274">
    <property type="entry name" value="SocA_Panacea"/>
    <property type="match status" value="1"/>
</dbReference>
<accession>A0ABY1KM71</accession>
<feature type="domain" description="Antitoxin SocA-like Panacea" evidence="1">
    <location>
        <begin position="28"/>
        <end position="125"/>
    </location>
</feature>
<proteinExistence type="predicted"/>
<evidence type="ECO:0000313" key="3">
    <source>
        <dbReference type="Proteomes" id="UP000199777"/>
    </source>
</evidence>
<sequence>MVYRAMTIANYVVEKASELGRPVSNLQLQKILYYLQLHYLGKKGEPLLAEPIEKWKFGPVIPNVYHEFKRFGSSPISFMIEDELFMEDEFVDDEDEKFIDVVVNNLSNKDGFYLVKKTHQHSPWKSEKEKILKGAQGLSYSQEELLVAYNEDGLINV</sequence>
<evidence type="ECO:0000259" key="1">
    <source>
        <dbReference type="Pfam" id="PF13274"/>
    </source>
</evidence>
<keyword evidence="3" id="KW-1185">Reference proteome</keyword>
<reference evidence="2 3" key="1">
    <citation type="submission" date="2017-01" db="EMBL/GenBank/DDBJ databases">
        <authorList>
            <person name="Varghese N."/>
            <person name="Submissions S."/>
        </authorList>
    </citation>
    <scope>NUCLEOTIDE SEQUENCE [LARGE SCALE GENOMIC DNA]</scope>
    <source>
        <strain evidence="2 3">DSM 22782</strain>
    </source>
</reference>
<dbReference type="EMBL" id="FTOK01000002">
    <property type="protein sequence ID" value="SIS49202.1"/>
    <property type="molecule type" value="Genomic_DNA"/>
</dbReference>
<comment type="caution">
    <text evidence="2">The sequence shown here is derived from an EMBL/GenBank/DDBJ whole genome shotgun (WGS) entry which is preliminary data.</text>
</comment>
<protein>
    <submittedName>
        <fullName evidence="2">Uncharacterized phage-associated protein</fullName>
    </submittedName>
</protein>
<name>A0ABY1KM71_9BACI</name>
<gene>
    <name evidence="2" type="ORF">SAMN05421758_1022</name>
</gene>
<evidence type="ECO:0000313" key="2">
    <source>
        <dbReference type="EMBL" id="SIS49202.1"/>
    </source>
</evidence>
<organism evidence="2 3">
    <name type="scientific">Salimicrobium salexigens</name>
    <dbReference type="NCBI Taxonomy" id="908941"/>
    <lineage>
        <taxon>Bacteria</taxon>
        <taxon>Bacillati</taxon>
        <taxon>Bacillota</taxon>
        <taxon>Bacilli</taxon>
        <taxon>Bacillales</taxon>
        <taxon>Bacillaceae</taxon>
        <taxon>Salimicrobium</taxon>
    </lineage>
</organism>